<organism evidence="1 2">
    <name type="scientific">Amycolatopsis umgeniensis</name>
    <dbReference type="NCBI Taxonomy" id="336628"/>
    <lineage>
        <taxon>Bacteria</taxon>
        <taxon>Bacillati</taxon>
        <taxon>Actinomycetota</taxon>
        <taxon>Actinomycetes</taxon>
        <taxon>Pseudonocardiales</taxon>
        <taxon>Pseudonocardiaceae</taxon>
        <taxon>Amycolatopsis</taxon>
    </lineage>
</organism>
<evidence type="ECO:0000313" key="2">
    <source>
        <dbReference type="Proteomes" id="UP000580861"/>
    </source>
</evidence>
<sequence>MGKSFYDSDRWDWFGGRDDVQRRERIEAARLGFTPSGRELRLTIYEGDRKAWWVRVAPDGTVLSTARRGRISGQWSDPAAALEAAVTTGGGTGFVQEVERRVVAWPAGAASALGRIDGVPWECELDRYGLLTLIGPAVAWADDLASASDPVAWLAGREELSGLTEGRIVNGDASPEEDLGPVFLPAQGVGLPAGKVPDGLDGRIAAPGRELRMSGHERASERWSLHVLADGTLAGGSGRIDPASPESFQRSADPAAAWLECFVPGDPDFWTRVVEVLRVTIPAPGRALTASYGWLGDLEISAGGEVVVAGREGRALLDLLLQTGLAEDPFGAVRRSPSLLAGRVPGNRPGLDGVVVTLGERITPYTSAL</sequence>
<gene>
    <name evidence="1" type="ORF">HDA45_008129</name>
</gene>
<dbReference type="AlphaFoldDB" id="A0A841BHL5"/>
<accession>A0A841BHL5</accession>
<proteinExistence type="predicted"/>
<protein>
    <submittedName>
        <fullName evidence="1">Uncharacterized protein</fullName>
    </submittedName>
</protein>
<comment type="caution">
    <text evidence="1">The sequence shown here is derived from an EMBL/GenBank/DDBJ whole genome shotgun (WGS) entry which is preliminary data.</text>
</comment>
<dbReference type="Proteomes" id="UP000580861">
    <property type="component" value="Unassembled WGS sequence"/>
</dbReference>
<keyword evidence="2" id="KW-1185">Reference proteome</keyword>
<dbReference type="RefSeq" id="WP_184904660.1">
    <property type="nucleotide sequence ID" value="NZ_JACHMX010000001.1"/>
</dbReference>
<evidence type="ECO:0000313" key="1">
    <source>
        <dbReference type="EMBL" id="MBB5858042.1"/>
    </source>
</evidence>
<dbReference type="EMBL" id="JACHMX010000001">
    <property type="protein sequence ID" value="MBB5858042.1"/>
    <property type="molecule type" value="Genomic_DNA"/>
</dbReference>
<name>A0A841BHL5_9PSEU</name>
<reference evidence="1 2" key="1">
    <citation type="submission" date="2020-08" db="EMBL/GenBank/DDBJ databases">
        <title>Sequencing the genomes of 1000 actinobacteria strains.</title>
        <authorList>
            <person name="Klenk H.-P."/>
        </authorList>
    </citation>
    <scope>NUCLEOTIDE SEQUENCE [LARGE SCALE GENOMIC DNA]</scope>
    <source>
        <strain evidence="1 2">DSM 45272</strain>
    </source>
</reference>